<evidence type="ECO:0000313" key="3">
    <source>
        <dbReference type="Proteomes" id="UP001432216"/>
    </source>
</evidence>
<sequence>MLPLSSLFFYLELLLAIFLSLSFSPFWARFFFQFPYCVCGSLCYTHSTISTTKSEQLLQRSTGSFIAKQLRIVIDGVFAKSWSFLYNLRTSVFICCNRVVSHPPVLLKDHPASVF</sequence>
<protein>
    <recommendedName>
        <fullName evidence="4">Secreted protein</fullName>
    </recommendedName>
</protein>
<evidence type="ECO:0008006" key="4">
    <source>
        <dbReference type="Google" id="ProtNLM"/>
    </source>
</evidence>
<evidence type="ECO:0000313" key="2">
    <source>
        <dbReference type="EMBL" id="WVO23688.1"/>
    </source>
</evidence>
<proteinExistence type="predicted"/>
<feature type="transmembrane region" description="Helical" evidence="1">
    <location>
        <begin position="7"/>
        <end position="28"/>
    </location>
</feature>
<keyword evidence="1" id="KW-0472">Membrane</keyword>
<gene>
    <name evidence="2" type="ORF">IAS62_005043</name>
</gene>
<evidence type="ECO:0000256" key="1">
    <source>
        <dbReference type="SAM" id="Phobius"/>
    </source>
</evidence>
<keyword evidence="1" id="KW-1133">Transmembrane helix</keyword>
<accession>A0ABZ2B2K4</accession>
<reference evidence="2 3" key="1">
    <citation type="submission" date="2024-01" db="EMBL/GenBank/DDBJ databases">
        <title>Comparative genomics of Cryptococcus and Kwoniella reveals pathogenesis evolution and contrasting modes of karyotype evolution via chromosome fusion or intercentromeric recombination.</title>
        <authorList>
            <person name="Coelho M.A."/>
            <person name="David-Palma M."/>
            <person name="Shea T."/>
            <person name="Bowers K."/>
            <person name="McGinley-Smith S."/>
            <person name="Mohammad A.W."/>
            <person name="Gnirke A."/>
            <person name="Yurkov A.M."/>
            <person name="Nowrousian M."/>
            <person name="Sun S."/>
            <person name="Cuomo C.A."/>
            <person name="Heitman J."/>
        </authorList>
    </citation>
    <scope>NUCLEOTIDE SEQUENCE [LARGE SCALE GENOMIC DNA]</scope>
    <source>
        <strain evidence="2 3">7685027</strain>
    </source>
</reference>
<name>A0ABZ2B2K4_9TREE</name>
<organism evidence="2 3">
    <name type="scientific">Cryptococcus decagattii</name>
    <dbReference type="NCBI Taxonomy" id="1859122"/>
    <lineage>
        <taxon>Eukaryota</taxon>
        <taxon>Fungi</taxon>
        <taxon>Dikarya</taxon>
        <taxon>Basidiomycota</taxon>
        <taxon>Agaricomycotina</taxon>
        <taxon>Tremellomycetes</taxon>
        <taxon>Tremellales</taxon>
        <taxon>Cryptococcaceae</taxon>
        <taxon>Cryptococcus</taxon>
        <taxon>Cryptococcus gattii species complex</taxon>
    </lineage>
</organism>
<dbReference type="Proteomes" id="UP001432216">
    <property type="component" value="Chromosome 8"/>
</dbReference>
<keyword evidence="3" id="KW-1185">Reference proteome</keyword>
<dbReference type="RefSeq" id="XP_064722927.1">
    <property type="nucleotide sequence ID" value="XM_064866855.1"/>
</dbReference>
<dbReference type="EMBL" id="CP143813">
    <property type="protein sequence ID" value="WVO23688.1"/>
    <property type="molecule type" value="Genomic_DNA"/>
</dbReference>
<dbReference type="GeneID" id="89991814"/>
<keyword evidence="1" id="KW-0812">Transmembrane</keyword>